<evidence type="ECO:0000256" key="7">
    <source>
        <dbReference type="SAM" id="Phobius"/>
    </source>
</evidence>
<feature type="compositionally biased region" description="Basic and acidic residues" evidence="6">
    <location>
        <begin position="100"/>
        <end position="118"/>
    </location>
</feature>
<dbReference type="OrthoDB" id="3298527at2"/>
<dbReference type="GO" id="GO:0005886">
    <property type="term" value="C:plasma membrane"/>
    <property type="evidence" value="ECO:0007669"/>
    <property type="project" value="UniProtKB-SubCell"/>
</dbReference>
<keyword evidence="3 7" id="KW-0812">Transmembrane</keyword>
<dbReference type="EMBL" id="FPCG01000001">
    <property type="protein sequence ID" value="SFV20000.1"/>
    <property type="molecule type" value="Genomic_DNA"/>
</dbReference>
<evidence type="ECO:0000256" key="1">
    <source>
        <dbReference type="ARBA" id="ARBA00004651"/>
    </source>
</evidence>
<comment type="subcellular location">
    <subcellularLocation>
        <location evidence="1">Cell membrane</location>
        <topology evidence="1">Multi-pass membrane protein</topology>
    </subcellularLocation>
</comment>
<evidence type="ECO:0000313" key="9">
    <source>
        <dbReference type="EMBL" id="SFV20000.1"/>
    </source>
</evidence>
<feature type="compositionally biased region" description="Low complexity" evidence="6">
    <location>
        <begin position="130"/>
        <end position="143"/>
    </location>
</feature>
<evidence type="ECO:0000313" key="10">
    <source>
        <dbReference type="Proteomes" id="UP000198881"/>
    </source>
</evidence>
<dbReference type="Pfam" id="PF13396">
    <property type="entry name" value="PLDc_N"/>
    <property type="match status" value="1"/>
</dbReference>
<feature type="transmembrane region" description="Helical" evidence="7">
    <location>
        <begin position="6"/>
        <end position="25"/>
    </location>
</feature>
<name>A0A1I7MDT0_9MICC</name>
<dbReference type="RefSeq" id="WP_091692619.1">
    <property type="nucleotide sequence ID" value="NZ_FPCG01000001.1"/>
</dbReference>
<gene>
    <name evidence="9" type="ORF">SAMN04487966_10113</name>
</gene>
<evidence type="ECO:0000256" key="3">
    <source>
        <dbReference type="ARBA" id="ARBA00022692"/>
    </source>
</evidence>
<evidence type="ECO:0000259" key="8">
    <source>
        <dbReference type="Pfam" id="PF13396"/>
    </source>
</evidence>
<feature type="region of interest" description="Disordered" evidence="6">
    <location>
        <begin position="96"/>
        <end position="143"/>
    </location>
</feature>
<protein>
    <submittedName>
        <fullName evidence="9">Phospholipase_D-nuclease N-terminal</fullName>
    </submittedName>
</protein>
<feature type="domain" description="Cardiolipin synthase N-terminal" evidence="8">
    <location>
        <begin position="15"/>
        <end position="59"/>
    </location>
</feature>
<accession>A0A1I7MDT0</accession>
<organism evidence="9 10">
    <name type="scientific">Micrococcus terreus</name>
    <dbReference type="NCBI Taxonomy" id="574650"/>
    <lineage>
        <taxon>Bacteria</taxon>
        <taxon>Bacillati</taxon>
        <taxon>Actinomycetota</taxon>
        <taxon>Actinomycetes</taxon>
        <taxon>Micrococcales</taxon>
        <taxon>Micrococcaceae</taxon>
        <taxon>Micrococcus</taxon>
    </lineage>
</organism>
<evidence type="ECO:0000256" key="5">
    <source>
        <dbReference type="ARBA" id="ARBA00023136"/>
    </source>
</evidence>
<evidence type="ECO:0000256" key="2">
    <source>
        <dbReference type="ARBA" id="ARBA00022475"/>
    </source>
</evidence>
<keyword evidence="5 7" id="KW-0472">Membrane</keyword>
<dbReference type="InterPro" id="IPR027379">
    <property type="entry name" value="CLS_N"/>
</dbReference>
<proteinExistence type="predicted"/>
<keyword evidence="4 7" id="KW-1133">Transmembrane helix</keyword>
<reference evidence="9 10" key="1">
    <citation type="submission" date="2016-10" db="EMBL/GenBank/DDBJ databases">
        <authorList>
            <person name="de Groot N.N."/>
        </authorList>
    </citation>
    <scope>NUCLEOTIDE SEQUENCE [LARGE SCALE GENOMIC DNA]</scope>
    <source>
        <strain evidence="9 10">CGMCC 1.7054</strain>
    </source>
</reference>
<keyword evidence="10" id="KW-1185">Reference proteome</keyword>
<dbReference type="STRING" id="574650.SAMN04487966_10113"/>
<evidence type="ECO:0000256" key="6">
    <source>
        <dbReference type="SAM" id="MobiDB-lite"/>
    </source>
</evidence>
<sequence>MPRFLIPLAIVAAGVIIYSLVECLMTPKHQVRAMPKAAWVLVVLLVPVVGALLWLFLGRAHKAKSAAAGRGPAPRVSSPDDDEAFLRQLDVQRRQQARQAELDRREAELRAREQRSAPKDPNLPEDPDAPSSGPGTGTTPPRS</sequence>
<dbReference type="Proteomes" id="UP000198881">
    <property type="component" value="Unassembled WGS sequence"/>
</dbReference>
<dbReference type="AlphaFoldDB" id="A0A1I7MDT0"/>
<evidence type="ECO:0000256" key="4">
    <source>
        <dbReference type="ARBA" id="ARBA00022989"/>
    </source>
</evidence>
<keyword evidence="2" id="KW-1003">Cell membrane</keyword>
<feature type="transmembrane region" description="Helical" evidence="7">
    <location>
        <begin position="37"/>
        <end position="57"/>
    </location>
</feature>